<reference evidence="6" key="1">
    <citation type="submission" date="2019-11" db="EMBL/GenBank/DDBJ databases">
        <authorList>
            <person name="Feng L."/>
        </authorList>
    </citation>
    <scope>NUCLEOTIDE SEQUENCE</scope>
    <source>
        <strain evidence="6">ElimosumLFYP34</strain>
    </source>
</reference>
<evidence type="ECO:0000256" key="1">
    <source>
        <dbReference type="ARBA" id="ARBA00009156"/>
    </source>
</evidence>
<keyword evidence="2 6" id="KW-0808">Transferase</keyword>
<name>A0A6N2Y5Q4_EUBLI</name>
<dbReference type="PANTHER" id="PTHR43095:SF5">
    <property type="entry name" value="XYLULOSE KINASE"/>
    <property type="match status" value="1"/>
</dbReference>
<organism evidence="6">
    <name type="scientific">Eubacterium limosum</name>
    <dbReference type="NCBI Taxonomy" id="1736"/>
    <lineage>
        <taxon>Bacteria</taxon>
        <taxon>Bacillati</taxon>
        <taxon>Bacillota</taxon>
        <taxon>Clostridia</taxon>
        <taxon>Eubacteriales</taxon>
        <taxon>Eubacteriaceae</taxon>
        <taxon>Eubacterium</taxon>
    </lineage>
</organism>
<dbReference type="Pfam" id="PF00370">
    <property type="entry name" value="FGGY_N"/>
    <property type="match status" value="1"/>
</dbReference>
<dbReference type="InterPro" id="IPR000577">
    <property type="entry name" value="Carb_kinase_FGGY"/>
</dbReference>
<dbReference type="PANTHER" id="PTHR43095">
    <property type="entry name" value="SUGAR KINASE"/>
    <property type="match status" value="1"/>
</dbReference>
<dbReference type="InterPro" id="IPR050406">
    <property type="entry name" value="FGGY_Carb_Kinase"/>
</dbReference>
<evidence type="ECO:0000313" key="6">
    <source>
        <dbReference type="EMBL" id="VYT61517.1"/>
    </source>
</evidence>
<sequence>MNDRIVLVFDVGTQSSRAELVNDRGEILGKSQIRHEPPYVSKEPGFAERDPELYYQNICEAARQLRGSCPSLWDQIEGVSITTIRDTVVCVDSEGKPLRPAILWLDKRLASGAPKLPQLSKVLFKAVGMDATAKLQYQKSHCNWIAENEPEIWEKTHQYLLLSGYLIYRLTGNMADTAASQVGHIPFDTQQRGWQKKGALTRPIFDVEAEKLCPIVESGEVLGKITPKAAGDTGLAEGLPLIASGSDKACEVLGLGCTTKEKAAIGLGTTAMITFTIDRYLEPERFIPPYPSIIPGNFTPEIEIFRGYWLISWFKQEFAEKEVRQARELGVPAEELLNRRLKEIPPGCEGLLFQPYFTPNVTMPTARGAVIGFSDCHTRIHIYRAIIEGINFALMDGMRLMEKRAGHCFEEIYLGGGGSQSDEICQITADMFGIPAVRTQTHEVAGIGCAEAAFVGLGAFKDYHEAVAAMVHKEDVFNPDMEQYKIYKELYHEVFKNIYGCLSGLYSRLHEIYHRK</sequence>
<evidence type="ECO:0000259" key="5">
    <source>
        <dbReference type="Pfam" id="PF02782"/>
    </source>
</evidence>
<dbReference type="Gene3D" id="3.30.420.40">
    <property type="match status" value="2"/>
</dbReference>
<dbReference type="EMBL" id="CACRTR010000001">
    <property type="protein sequence ID" value="VYT61517.1"/>
    <property type="molecule type" value="Genomic_DNA"/>
</dbReference>
<dbReference type="Pfam" id="PF02782">
    <property type="entry name" value="FGGY_C"/>
    <property type="match status" value="1"/>
</dbReference>
<accession>A0A6N2Y5Q4</accession>
<dbReference type="CDD" id="cd07779">
    <property type="entry name" value="ASKHA_NBD_FGGY_YgcE-like"/>
    <property type="match status" value="1"/>
</dbReference>
<protein>
    <submittedName>
        <fullName evidence="6">Xylulose kinase</fullName>
        <ecNumber evidence="6">2.7.1.17</ecNumber>
    </submittedName>
</protein>
<comment type="similarity">
    <text evidence="1">Belongs to the FGGY kinase family.</text>
</comment>
<gene>
    <name evidence="6" type="primary">xylB_1</name>
    <name evidence="6" type="ORF">ELLFYP34_00011</name>
</gene>
<feature type="domain" description="Carbohydrate kinase FGGY N-terminal" evidence="4">
    <location>
        <begin position="6"/>
        <end position="254"/>
    </location>
</feature>
<dbReference type="AlphaFoldDB" id="A0A6N2Y5Q4"/>
<dbReference type="PIRSF" id="PIRSF000538">
    <property type="entry name" value="GlpK"/>
    <property type="match status" value="1"/>
</dbReference>
<dbReference type="GO" id="GO:0004856">
    <property type="term" value="F:D-xylulokinase activity"/>
    <property type="evidence" value="ECO:0007669"/>
    <property type="project" value="UniProtKB-EC"/>
</dbReference>
<dbReference type="InterPro" id="IPR018484">
    <property type="entry name" value="FGGY_N"/>
</dbReference>
<dbReference type="EC" id="2.7.1.17" evidence="6"/>
<feature type="domain" description="Carbohydrate kinase FGGY C-terminal" evidence="5">
    <location>
        <begin position="264"/>
        <end position="455"/>
    </location>
</feature>
<proteinExistence type="inferred from homology"/>
<keyword evidence="3 6" id="KW-0418">Kinase</keyword>
<evidence type="ECO:0000256" key="2">
    <source>
        <dbReference type="ARBA" id="ARBA00022679"/>
    </source>
</evidence>
<dbReference type="InterPro" id="IPR018485">
    <property type="entry name" value="FGGY_C"/>
</dbReference>
<evidence type="ECO:0000259" key="4">
    <source>
        <dbReference type="Pfam" id="PF00370"/>
    </source>
</evidence>
<evidence type="ECO:0000256" key="3">
    <source>
        <dbReference type="ARBA" id="ARBA00022777"/>
    </source>
</evidence>
<dbReference type="InterPro" id="IPR043129">
    <property type="entry name" value="ATPase_NBD"/>
</dbReference>
<dbReference type="SUPFAM" id="SSF53067">
    <property type="entry name" value="Actin-like ATPase domain"/>
    <property type="match status" value="2"/>
</dbReference>